<gene>
    <name evidence="2" type="ORF">S7711_10904</name>
</gene>
<evidence type="ECO:0000313" key="3">
    <source>
        <dbReference type="Proteomes" id="UP000028045"/>
    </source>
</evidence>
<dbReference type="HOGENOM" id="CLU_1077920_0_0_1"/>
<proteinExistence type="predicted"/>
<reference evidence="2 3" key="1">
    <citation type="journal article" date="2014" name="BMC Genomics">
        <title>Comparative genome sequencing reveals chemotype-specific gene clusters in the toxigenic black mold Stachybotrys.</title>
        <authorList>
            <person name="Semeiks J."/>
            <person name="Borek D."/>
            <person name="Otwinowski Z."/>
            <person name="Grishin N.V."/>
        </authorList>
    </citation>
    <scope>NUCLEOTIDE SEQUENCE [LARGE SCALE GENOMIC DNA]</scope>
    <source>
        <strain evidence="3">CBS 109288 / IBT 7711</strain>
    </source>
</reference>
<sequence length="284" mass="31558">MARGGYTSRDGSPALARAQMGDPSLKLPPLLRDHPLPSPSPSIQSRSMHQIQLEMEYDVEEGRNSQERSQSHHWTSEDAATLAEDGMDQTTTRIHALCVFDEIPQLSTMQSRSQLIDSLSALPMRRRWGRWRWREPPLTSSLAIMEAIMLYEHGAEQGPGRRCSHCRAGQGISPLCVVAPDQVRQGHDAGPCSNCLYDGMSHVCNASGRRTPSISAKSEVGPMDDPDRVVDHMAVLEMIAQLKRPSGVRRDHSLEGRARRIELAATHIAQAARDWGEKISRQSQ</sequence>
<feature type="region of interest" description="Disordered" evidence="1">
    <location>
        <begin position="1"/>
        <end position="47"/>
    </location>
</feature>
<evidence type="ECO:0000256" key="1">
    <source>
        <dbReference type="SAM" id="MobiDB-lite"/>
    </source>
</evidence>
<dbReference type="AlphaFoldDB" id="A0A084AMG8"/>
<dbReference type="Proteomes" id="UP000028045">
    <property type="component" value="Unassembled WGS sequence"/>
</dbReference>
<organism evidence="2 3">
    <name type="scientific">Stachybotrys chartarum (strain CBS 109288 / IBT 7711)</name>
    <name type="common">Toxic black mold</name>
    <name type="synonym">Stilbospora chartarum</name>
    <dbReference type="NCBI Taxonomy" id="1280523"/>
    <lineage>
        <taxon>Eukaryota</taxon>
        <taxon>Fungi</taxon>
        <taxon>Dikarya</taxon>
        <taxon>Ascomycota</taxon>
        <taxon>Pezizomycotina</taxon>
        <taxon>Sordariomycetes</taxon>
        <taxon>Hypocreomycetidae</taxon>
        <taxon>Hypocreales</taxon>
        <taxon>Stachybotryaceae</taxon>
        <taxon>Stachybotrys</taxon>
    </lineage>
</organism>
<dbReference type="Pfam" id="PF12511">
    <property type="entry name" value="DUF3716"/>
    <property type="match status" value="1"/>
</dbReference>
<protein>
    <submittedName>
        <fullName evidence="2">Uncharacterized protein</fullName>
    </submittedName>
</protein>
<dbReference type="OrthoDB" id="4825089at2759"/>
<keyword evidence="3" id="KW-1185">Reference proteome</keyword>
<accession>A0A084AMG8</accession>
<dbReference type="InterPro" id="IPR022190">
    <property type="entry name" value="DUF3716"/>
</dbReference>
<evidence type="ECO:0000313" key="2">
    <source>
        <dbReference type="EMBL" id="KEY66497.1"/>
    </source>
</evidence>
<dbReference type="EMBL" id="KL648657">
    <property type="protein sequence ID" value="KEY66497.1"/>
    <property type="molecule type" value="Genomic_DNA"/>
</dbReference>
<name>A0A084AMG8_STACB</name>